<dbReference type="RefSeq" id="WP_160801843.1">
    <property type="nucleotide sequence ID" value="NZ_WUUL01000007.1"/>
</dbReference>
<dbReference type="AlphaFoldDB" id="A0A6I4VS90"/>
<evidence type="ECO:0000313" key="2">
    <source>
        <dbReference type="Proteomes" id="UP000430692"/>
    </source>
</evidence>
<sequence>MFRVLPFSLGGIKIVLTNGFTKKSQQTPRREMKRR</sequence>
<reference evidence="1 2" key="1">
    <citation type="submission" date="2019-12" db="EMBL/GenBank/DDBJ databases">
        <title>Whole-genome analyses of novel actinobacteria.</title>
        <authorList>
            <person name="Sahin N."/>
            <person name="Saygin H."/>
        </authorList>
    </citation>
    <scope>NUCLEOTIDE SEQUENCE [LARGE SCALE GENOMIC DNA]</scope>
    <source>
        <strain evidence="1 2">KC615</strain>
    </source>
</reference>
<proteinExistence type="predicted"/>
<protein>
    <submittedName>
        <fullName evidence="1">Uncharacterized protein</fullName>
    </submittedName>
</protein>
<name>A0A6I4VS90_9BACL</name>
<dbReference type="EMBL" id="WUUL01000007">
    <property type="protein sequence ID" value="MXQ54457.1"/>
    <property type="molecule type" value="Genomic_DNA"/>
</dbReference>
<accession>A0A6I4VS90</accession>
<comment type="caution">
    <text evidence="1">The sequence shown here is derived from an EMBL/GenBank/DDBJ whole genome shotgun (WGS) entry which is preliminary data.</text>
</comment>
<organism evidence="1 2">
    <name type="scientific">Shimazuella alba</name>
    <dbReference type="NCBI Taxonomy" id="2690964"/>
    <lineage>
        <taxon>Bacteria</taxon>
        <taxon>Bacillati</taxon>
        <taxon>Bacillota</taxon>
        <taxon>Bacilli</taxon>
        <taxon>Bacillales</taxon>
        <taxon>Thermoactinomycetaceae</taxon>
        <taxon>Shimazuella</taxon>
    </lineage>
</organism>
<gene>
    <name evidence="1" type="ORF">GSM42_12180</name>
</gene>
<dbReference type="Proteomes" id="UP000430692">
    <property type="component" value="Unassembled WGS sequence"/>
</dbReference>
<evidence type="ECO:0000313" key="1">
    <source>
        <dbReference type="EMBL" id="MXQ54457.1"/>
    </source>
</evidence>
<keyword evidence="2" id="KW-1185">Reference proteome</keyword>